<name>A0A5B7ELP7_PORTR</name>
<gene>
    <name evidence="2" type="ORF">E2C01_027740</name>
</gene>
<feature type="region of interest" description="Disordered" evidence="1">
    <location>
        <begin position="1"/>
        <end position="21"/>
    </location>
</feature>
<sequence>MQNLPPNIATPPRHSRDEVRGQHKVVLQDDGEVSFRVELEHFLQREPDVFIDPLRGACREGEPQRE</sequence>
<evidence type="ECO:0000256" key="1">
    <source>
        <dbReference type="SAM" id="MobiDB-lite"/>
    </source>
</evidence>
<keyword evidence="3" id="KW-1185">Reference proteome</keyword>
<organism evidence="2 3">
    <name type="scientific">Portunus trituberculatus</name>
    <name type="common">Swimming crab</name>
    <name type="synonym">Neptunus trituberculatus</name>
    <dbReference type="NCBI Taxonomy" id="210409"/>
    <lineage>
        <taxon>Eukaryota</taxon>
        <taxon>Metazoa</taxon>
        <taxon>Ecdysozoa</taxon>
        <taxon>Arthropoda</taxon>
        <taxon>Crustacea</taxon>
        <taxon>Multicrustacea</taxon>
        <taxon>Malacostraca</taxon>
        <taxon>Eumalacostraca</taxon>
        <taxon>Eucarida</taxon>
        <taxon>Decapoda</taxon>
        <taxon>Pleocyemata</taxon>
        <taxon>Brachyura</taxon>
        <taxon>Eubrachyura</taxon>
        <taxon>Portunoidea</taxon>
        <taxon>Portunidae</taxon>
        <taxon>Portuninae</taxon>
        <taxon>Portunus</taxon>
    </lineage>
</organism>
<reference evidence="2 3" key="1">
    <citation type="submission" date="2019-05" db="EMBL/GenBank/DDBJ databases">
        <title>Another draft genome of Portunus trituberculatus and its Hox gene families provides insights of decapod evolution.</title>
        <authorList>
            <person name="Jeong J.-H."/>
            <person name="Song I."/>
            <person name="Kim S."/>
            <person name="Choi T."/>
            <person name="Kim D."/>
            <person name="Ryu S."/>
            <person name="Kim W."/>
        </authorList>
    </citation>
    <scope>NUCLEOTIDE SEQUENCE [LARGE SCALE GENOMIC DNA]</scope>
    <source>
        <tissue evidence="2">Muscle</tissue>
    </source>
</reference>
<dbReference type="Proteomes" id="UP000324222">
    <property type="component" value="Unassembled WGS sequence"/>
</dbReference>
<proteinExistence type="predicted"/>
<evidence type="ECO:0000313" key="2">
    <source>
        <dbReference type="EMBL" id="MPC34355.1"/>
    </source>
</evidence>
<dbReference type="AlphaFoldDB" id="A0A5B7ELP7"/>
<dbReference type="EMBL" id="VSRR010003035">
    <property type="protein sequence ID" value="MPC34355.1"/>
    <property type="molecule type" value="Genomic_DNA"/>
</dbReference>
<evidence type="ECO:0000313" key="3">
    <source>
        <dbReference type="Proteomes" id="UP000324222"/>
    </source>
</evidence>
<accession>A0A5B7ELP7</accession>
<protein>
    <submittedName>
        <fullName evidence="2">Uncharacterized protein</fullName>
    </submittedName>
</protein>
<comment type="caution">
    <text evidence="2">The sequence shown here is derived from an EMBL/GenBank/DDBJ whole genome shotgun (WGS) entry which is preliminary data.</text>
</comment>